<proteinExistence type="predicted"/>
<dbReference type="AlphaFoldDB" id="A0A381QH77"/>
<dbReference type="InterPro" id="IPR011990">
    <property type="entry name" value="TPR-like_helical_dom_sf"/>
</dbReference>
<evidence type="ECO:0000313" key="1">
    <source>
        <dbReference type="EMBL" id="SUZ78666.1"/>
    </source>
</evidence>
<sequence>MFSFSLRRSLALVLCFSIMAVASVTLAQDQQAELMKIVIAAEEMLNQGQPEQALAELQKVLSQNEEFAPAYFLQGMVYARTGDMPKAYENMVKATEYDPTMGIAHRMASQGAGAMGNFDGAWEHAIKAHQAGTDMSDAFEALSSMGEPPAGLEAAMAVPRVWIGPMDTSNWEATSATAGGSASGRASDDASAARILSEAAQDIQRWGNAARKAFADSSAFGLVSRAEQATYMLQLEVDSMADNSRRRTRGYLKLVDVQSGEEGYRRRVTFADIGSDGDLIRDFDRIMSIMEEWAAEQRR</sequence>
<dbReference type="InterPro" id="IPR019734">
    <property type="entry name" value="TPR_rpt"/>
</dbReference>
<accession>A0A381QH77</accession>
<dbReference type="EMBL" id="UINC01001361">
    <property type="protein sequence ID" value="SUZ78666.1"/>
    <property type="molecule type" value="Genomic_DNA"/>
</dbReference>
<reference evidence="1" key="1">
    <citation type="submission" date="2018-05" db="EMBL/GenBank/DDBJ databases">
        <authorList>
            <person name="Lanie J.A."/>
            <person name="Ng W.-L."/>
            <person name="Kazmierczak K.M."/>
            <person name="Andrzejewski T.M."/>
            <person name="Davidsen T.M."/>
            <person name="Wayne K.J."/>
            <person name="Tettelin H."/>
            <person name="Glass J.I."/>
            <person name="Rusch D."/>
            <person name="Podicherti R."/>
            <person name="Tsui H.-C.T."/>
            <person name="Winkler M.E."/>
        </authorList>
    </citation>
    <scope>NUCLEOTIDE SEQUENCE</scope>
</reference>
<dbReference type="Gene3D" id="1.25.40.10">
    <property type="entry name" value="Tetratricopeptide repeat domain"/>
    <property type="match status" value="1"/>
</dbReference>
<gene>
    <name evidence="1" type="ORF">METZ01_LOCUS31520</name>
</gene>
<protein>
    <submittedName>
        <fullName evidence="1">Uncharacterized protein</fullName>
    </submittedName>
</protein>
<dbReference type="PROSITE" id="PS50005">
    <property type="entry name" value="TPR"/>
    <property type="match status" value="1"/>
</dbReference>
<dbReference type="SUPFAM" id="SSF48452">
    <property type="entry name" value="TPR-like"/>
    <property type="match status" value="1"/>
</dbReference>
<name>A0A381QH77_9ZZZZ</name>
<organism evidence="1">
    <name type="scientific">marine metagenome</name>
    <dbReference type="NCBI Taxonomy" id="408172"/>
    <lineage>
        <taxon>unclassified sequences</taxon>
        <taxon>metagenomes</taxon>
        <taxon>ecological metagenomes</taxon>
    </lineage>
</organism>